<sequence>VEDRIREAQELEKNTIELAEDGFDMSAIMLEEVLSSEPPFETIVERDITFLPGVCAGYAQDGFYTRIITDLEHFPTFFCEEVLIYTKNVLDVRCLCIPQVPGLHGPCRLTELVINQAHKVVGHMADKRTEYVCCWFWW</sequence>
<reference evidence="1" key="1">
    <citation type="submission" date="2023-03" db="EMBL/GenBank/DDBJ databases">
        <title>Massive genome expansion in bonnet fungi (Mycena s.s.) driven by repeated elements and novel gene families across ecological guilds.</title>
        <authorList>
            <consortium name="Lawrence Berkeley National Laboratory"/>
            <person name="Harder C.B."/>
            <person name="Miyauchi S."/>
            <person name="Viragh M."/>
            <person name="Kuo A."/>
            <person name="Thoen E."/>
            <person name="Andreopoulos B."/>
            <person name="Lu D."/>
            <person name="Skrede I."/>
            <person name="Drula E."/>
            <person name="Henrissat B."/>
            <person name="Morin E."/>
            <person name="Kohler A."/>
            <person name="Barry K."/>
            <person name="LaButti K."/>
            <person name="Morin E."/>
            <person name="Salamov A."/>
            <person name="Lipzen A."/>
            <person name="Mereny Z."/>
            <person name="Hegedus B."/>
            <person name="Baldrian P."/>
            <person name="Stursova M."/>
            <person name="Weitz H."/>
            <person name="Taylor A."/>
            <person name="Grigoriev I.V."/>
            <person name="Nagy L.G."/>
            <person name="Martin F."/>
            <person name="Kauserud H."/>
        </authorList>
    </citation>
    <scope>NUCLEOTIDE SEQUENCE</scope>
    <source>
        <strain evidence="1">CBHHK067</strain>
    </source>
</reference>
<proteinExistence type="predicted"/>
<feature type="non-terminal residue" evidence="1">
    <location>
        <position position="138"/>
    </location>
</feature>
<dbReference type="EMBL" id="JARKIE010000345">
    <property type="protein sequence ID" value="KAJ7652591.1"/>
    <property type="molecule type" value="Genomic_DNA"/>
</dbReference>
<evidence type="ECO:0000313" key="2">
    <source>
        <dbReference type="Proteomes" id="UP001221757"/>
    </source>
</evidence>
<feature type="non-terminal residue" evidence="1">
    <location>
        <position position="1"/>
    </location>
</feature>
<keyword evidence="2" id="KW-1185">Reference proteome</keyword>
<organism evidence="1 2">
    <name type="scientific">Mycena rosella</name>
    <name type="common">Pink bonnet</name>
    <name type="synonym">Agaricus rosellus</name>
    <dbReference type="NCBI Taxonomy" id="1033263"/>
    <lineage>
        <taxon>Eukaryota</taxon>
        <taxon>Fungi</taxon>
        <taxon>Dikarya</taxon>
        <taxon>Basidiomycota</taxon>
        <taxon>Agaricomycotina</taxon>
        <taxon>Agaricomycetes</taxon>
        <taxon>Agaricomycetidae</taxon>
        <taxon>Agaricales</taxon>
        <taxon>Marasmiineae</taxon>
        <taxon>Mycenaceae</taxon>
        <taxon>Mycena</taxon>
    </lineage>
</organism>
<comment type="caution">
    <text evidence="1">The sequence shown here is derived from an EMBL/GenBank/DDBJ whole genome shotgun (WGS) entry which is preliminary data.</text>
</comment>
<accession>A0AAD7G089</accession>
<dbReference type="AlphaFoldDB" id="A0AAD7G089"/>
<name>A0AAD7G089_MYCRO</name>
<gene>
    <name evidence="1" type="ORF">B0H17DRAFT_856852</name>
</gene>
<evidence type="ECO:0000313" key="1">
    <source>
        <dbReference type="EMBL" id="KAJ7652591.1"/>
    </source>
</evidence>
<protein>
    <submittedName>
        <fullName evidence="1">Uncharacterized protein</fullName>
    </submittedName>
</protein>
<dbReference type="Proteomes" id="UP001221757">
    <property type="component" value="Unassembled WGS sequence"/>
</dbReference>